<name>A0A9Y2IBM6_9PSEU</name>
<reference evidence="4 5" key="1">
    <citation type="submission" date="2023-06" db="EMBL/GenBank/DDBJ databases">
        <authorList>
            <person name="Oyuntsetseg B."/>
            <person name="Kim S.B."/>
        </authorList>
    </citation>
    <scope>NUCLEOTIDE SEQUENCE [LARGE SCALE GENOMIC DNA]</scope>
    <source>
        <strain evidence="4 5">2-15</strain>
    </source>
</reference>
<keyword evidence="1" id="KW-0547">Nucleotide-binding</keyword>
<dbReference type="GO" id="GO:0005737">
    <property type="term" value="C:cytoplasm"/>
    <property type="evidence" value="ECO:0007669"/>
    <property type="project" value="TreeGrafter"/>
</dbReference>
<dbReference type="CDD" id="cd06170">
    <property type="entry name" value="LuxR_C_like"/>
    <property type="match status" value="1"/>
</dbReference>
<sequence>MLDRRAERETLERLLDSVRAGKSQVLVLRGEAGVGKTVLLDHLARQAAGIRVARAGGVQSEMELAFAGLHQLCAPMLDGAEALPDPQRVALRTAFGLSPGPAPDRFLVGLAVLGLLAEAARDRPLLCVIDDAQWLDSASAQALAFVARRLVAESVALVFAVREPAATAELTGVAQLVVEGLPDAAARDLLDSVLRLPADDRVRDRIVAETRGNPLALVELSRGLSPKELAEGFSLAGATTIPRRIEQRYQARLARLDADAIRLLLIAALEPQGDPVTLWRAAGLLDIGSEAAEPALAAGLIEIGTHVRFHHPLVRSAIYQAAAPSERRRAHWALAQVTDPETDQDRRAWHAAQAAEAPAEEAAEELGRSACRAQSRGGMAAAAAMLERAAELTADPRTRAKRTLEAAHITHVAGTPEEALRLLSIAEAGPLDRLEKAQADLLRGRISMTVNRGREAPPLLFAAARQLEGLDVRLARETYLDALLAGMFAGVTDADLREVAEAARAAPRSPQPPGPADLLLDGLAIRFTDGFAPSLPVLRRALSAFRNPELSLKELHWLWLAHIMAGNMWDEQTLDTARHLQLARDKGALNTLPLALASHIGAHVYAGDLVTAAHLRDELAEVSRATGIPAATYGTLLLAAWRGREDEARDVIARTEAEAVRRGEGFGLLIVGSARAVLCNSLGYYAEALTSSEAARQRPPVMGVEPWLALVELIEAATRLGETAAAEDAFAKLVETTRASGTDWALGVEARSRALLASGEDAESAYREAVERLSRTRIRGECARARLLYGEWLRRRRRRADAREQLRTAHDMFTEMGMEAFTERAGRELRATGGTARKRSVETGTELTAQEAQIVRMVREGLSNAEIGARLFLSPRTVEWHLGRIYDKLNVTSRRGLQS</sequence>
<dbReference type="SUPFAM" id="SSF52540">
    <property type="entry name" value="P-loop containing nucleoside triphosphate hydrolases"/>
    <property type="match status" value="1"/>
</dbReference>
<accession>A0A9Y2IBM6</accession>
<dbReference type="Pfam" id="PF00196">
    <property type="entry name" value="GerE"/>
    <property type="match status" value="1"/>
</dbReference>
<evidence type="ECO:0000259" key="3">
    <source>
        <dbReference type="PROSITE" id="PS50043"/>
    </source>
</evidence>
<keyword evidence="2" id="KW-0067">ATP-binding</keyword>
<protein>
    <submittedName>
        <fullName evidence="4">AAA family ATPase</fullName>
    </submittedName>
</protein>
<evidence type="ECO:0000256" key="2">
    <source>
        <dbReference type="ARBA" id="ARBA00022840"/>
    </source>
</evidence>
<evidence type="ECO:0000256" key="1">
    <source>
        <dbReference type="ARBA" id="ARBA00022741"/>
    </source>
</evidence>
<dbReference type="RefSeq" id="WP_285967297.1">
    <property type="nucleotide sequence ID" value="NZ_CP127294.1"/>
</dbReference>
<dbReference type="Pfam" id="PF13191">
    <property type="entry name" value="AAA_16"/>
    <property type="match status" value="1"/>
</dbReference>
<dbReference type="InterPro" id="IPR027417">
    <property type="entry name" value="P-loop_NTPase"/>
</dbReference>
<dbReference type="Gene3D" id="3.40.50.300">
    <property type="entry name" value="P-loop containing nucleotide triphosphate hydrolases"/>
    <property type="match status" value="1"/>
</dbReference>
<evidence type="ECO:0000313" key="5">
    <source>
        <dbReference type="Proteomes" id="UP001236014"/>
    </source>
</evidence>
<dbReference type="Proteomes" id="UP001236014">
    <property type="component" value="Chromosome"/>
</dbReference>
<dbReference type="PROSITE" id="PS50043">
    <property type="entry name" value="HTH_LUXR_2"/>
    <property type="match status" value="1"/>
</dbReference>
<dbReference type="InterPro" id="IPR041664">
    <property type="entry name" value="AAA_16"/>
</dbReference>
<dbReference type="GO" id="GO:0003677">
    <property type="term" value="F:DNA binding"/>
    <property type="evidence" value="ECO:0007669"/>
    <property type="project" value="InterPro"/>
</dbReference>
<dbReference type="InterPro" id="IPR000792">
    <property type="entry name" value="Tscrpt_reg_LuxR_C"/>
</dbReference>
<dbReference type="PANTHER" id="PTHR16305:SF35">
    <property type="entry name" value="TRANSCRIPTIONAL ACTIVATOR DOMAIN"/>
    <property type="match status" value="1"/>
</dbReference>
<dbReference type="AlphaFoldDB" id="A0A9Y2IBM6"/>
<dbReference type="PRINTS" id="PR00038">
    <property type="entry name" value="HTHLUXR"/>
</dbReference>
<dbReference type="KEGG" id="acab:QRX50_34505"/>
<dbReference type="SUPFAM" id="SSF46894">
    <property type="entry name" value="C-terminal effector domain of the bipartite response regulators"/>
    <property type="match status" value="1"/>
</dbReference>
<dbReference type="InterPro" id="IPR016032">
    <property type="entry name" value="Sig_transdc_resp-reg_C-effctor"/>
</dbReference>
<keyword evidence="5" id="KW-1185">Reference proteome</keyword>
<evidence type="ECO:0000313" key="4">
    <source>
        <dbReference type="EMBL" id="WIX76549.1"/>
    </source>
</evidence>
<dbReference type="GO" id="GO:0006355">
    <property type="term" value="P:regulation of DNA-templated transcription"/>
    <property type="evidence" value="ECO:0007669"/>
    <property type="project" value="InterPro"/>
</dbReference>
<feature type="domain" description="HTH luxR-type" evidence="3">
    <location>
        <begin position="840"/>
        <end position="899"/>
    </location>
</feature>
<gene>
    <name evidence="4" type="ORF">QRX50_34505</name>
</gene>
<dbReference type="InterPro" id="IPR036388">
    <property type="entry name" value="WH-like_DNA-bd_sf"/>
</dbReference>
<organism evidence="4 5">
    <name type="scientific">Amycolatopsis carbonis</name>
    <dbReference type="NCBI Taxonomy" id="715471"/>
    <lineage>
        <taxon>Bacteria</taxon>
        <taxon>Bacillati</taxon>
        <taxon>Actinomycetota</taxon>
        <taxon>Actinomycetes</taxon>
        <taxon>Pseudonocardiales</taxon>
        <taxon>Pseudonocardiaceae</taxon>
        <taxon>Amycolatopsis</taxon>
    </lineage>
</organism>
<dbReference type="PANTHER" id="PTHR16305">
    <property type="entry name" value="TESTICULAR SOLUBLE ADENYLYL CYCLASE"/>
    <property type="match status" value="1"/>
</dbReference>
<dbReference type="GO" id="GO:0005524">
    <property type="term" value="F:ATP binding"/>
    <property type="evidence" value="ECO:0007669"/>
    <property type="project" value="UniProtKB-KW"/>
</dbReference>
<dbReference type="SMART" id="SM00421">
    <property type="entry name" value="HTH_LUXR"/>
    <property type="match status" value="1"/>
</dbReference>
<dbReference type="PROSITE" id="PS00622">
    <property type="entry name" value="HTH_LUXR_1"/>
    <property type="match status" value="1"/>
</dbReference>
<dbReference type="Gene3D" id="1.10.10.10">
    <property type="entry name" value="Winged helix-like DNA-binding domain superfamily/Winged helix DNA-binding domain"/>
    <property type="match status" value="1"/>
</dbReference>
<dbReference type="EMBL" id="CP127294">
    <property type="protein sequence ID" value="WIX76549.1"/>
    <property type="molecule type" value="Genomic_DNA"/>
</dbReference>
<dbReference type="GO" id="GO:0004016">
    <property type="term" value="F:adenylate cyclase activity"/>
    <property type="evidence" value="ECO:0007669"/>
    <property type="project" value="TreeGrafter"/>
</dbReference>
<proteinExistence type="predicted"/>